<dbReference type="GO" id="GO:0003677">
    <property type="term" value="F:DNA binding"/>
    <property type="evidence" value="ECO:0007669"/>
    <property type="project" value="InterPro"/>
</dbReference>
<evidence type="ECO:0000313" key="5">
    <source>
        <dbReference type="Proteomes" id="UP001152888"/>
    </source>
</evidence>
<protein>
    <recommendedName>
        <fullName evidence="3">BESS domain-containing protein</fullName>
    </recommendedName>
</protein>
<dbReference type="InterPro" id="IPR004210">
    <property type="entry name" value="BESS_motif"/>
</dbReference>
<sequence>MSKPNVNDESTKNNANKMFLLSLLPDLNSMTSTQIRSFKRQVIDVIDNILHVPTTSSKQTPAPALVHIPNTSSILSSQTSPFVGPEIQHPSKSSSQVTTDIELPIETNNDIIEYTTDDGVNAATYIQLLQNTVGEVNYTQN</sequence>
<keyword evidence="1" id="KW-0539">Nucleus</keyword>
<name>A0A9P0LXM7_ACAOB</name>
<reference evidence="4" key="1">
    <citation type="submission" date="2022-03" db="EMBL/GenBank/DDBJ databases">
        <authorList>
            <person name="Sayadi A."/>
        </authorList>
    </citation>
    <scope>NUCLEOTIDE SEQUENCE</scope>
</reference>
<keyword evidence="5" id="KW-1185">Reference proteome</keyword>
<comment type="caution">
    <text evidence="4">The sequence shown here is derived from an EMBL/GenBank/DDBJ whole genome shotgun (WGS) entry which is preliminary data.</text>
</comment>
<dbReference type="AlphaFoldDB" id="A0A9P0LXM7"/>
<evidence type="ECO:0000313" key="4">
    <source>
        <dbReference type="EMBL" id="CAH2007719.1"/>
    </source>
</evidence>
<evidence type="ECO:0000256" key="2">
    <source>
        <dbReference type="SAM" id="MobiDB-lite"/>
    </source>
</evidence>
<feature type="region of interest" description="Disordered" evidence="2">
    <location>
        <begin position="77"/>
        <end position="98"/>
    </location>
</feature>
<dbReference type="EMBL" id="CAKOFQ010007762">
    <property type="protein sequence ID" value="CAH2007719.1"/>
    <property type="molecule type" value="Genomic_DNA"/>
</dbReference>
<comment type="subcellular location">
    <subcellularLocation>
        <location evidence="1">Nucleus</location>
    </subcellularLocation>
</comment>
<organism evidence="4 5">
    <name type="scientific">Acanthoscelides obtectus</name>
    <name type="common">Bean weevil</name>
    <name type="synonym">Bruchus obtectus</name>
    <dbReference type="NCBI Taxonomy" id="200917"/>
    <lineage>
        <taxon>Eukaryota</taxon>
        <taxon>Metazoa</taxon>
        <taxon>Ecdysozoa</taxon>
        <taxon>Arthropoda</taxon>
        <taxon>Hexapoda</taxon>
        <taxon>Insecta</taxon>
        <taxon>Pterygota</taxon>
        <taxon>Neoptera</taxon>
        <taxon>Endopterygota</taxon>
        <taxon>Coleoptera</taxon>
        <taxon>Polyphaga</taxon>
        <taxon>Cucujiformia</taxon>
        <taxon>Chrysomeloidea</taxon>
        <taxon>Chrysomelidae</taxon>
        <taxon>Bruchinae</taxon>
        <taxon>Bruchini</taxon>
        <taxon>Acanthoscelides</taxon>
    </lineage>
</organism>
<dbReference type="PROSITE" id="PS51031">
    <property type="entry name" value="BESS"/>
    <property type="match status" value="1"/>
</dbReference>
<feature type="domain" description="BESS" evidence="3">
    <location>
        <begin position="13"/>
        <end position="52"/>
    </location>
</feature>
<evidence type="ECO:0000256" key="1">
    <source>
        <dbReference type="PROSITE-ProRule" id="PRU00371"/>
    </source>
</evidence>
<accession>A0A9P0LXM7</accession>
<gene>
    <name evidence="4" type="ORF">ACAOBT_LOCUS29800</name>
</gene>
<dbReference type="Pfam" id="PF02944">
    <property type="entry name" value="BESS"/>
    <property type="match status" value="1"/>
</dbReference>
<evidence type="ECO:0000259" key="3">
    <source>
        <dbReference type="PROSITE" id="PS51031"/>
    </source>
</evidence>
<dbReference type="Proteomes" id="UP001152888">
    <property type="component" value="Unassembled WGS sequence"/>
</dbReference>
<proteinExistence type="predicted"/>
<dbReference type="GO" id="GO:0005634">
    <property type="term" value="C:nucleus"/>
    <property type="evidence" value="ECO:0007669"/>
    <property type="project" value="UniProtKB-SubCell"/>
</dbReference>